<sequence length="139" mass="15564">MHTQPQPRNDDEIGFLNTAYSPMAHSPPKPDSHNLLLCRYLQIAEGVKPIDPPPEAQIVHLELPCRPSPNLAPYRRKHAHQRLLGINGDKSSRKPKPMALQKNLAQQSQALPQVRTANISLPLVARHKPFAGPQRFSAR</sequence>
<dbReference type="AlphaFoldDB" id="A0A2P5XUP5"/>
<reference evidence="2 3" key="1">
    <citation type="submission" date="2015-01" db="EMBL/GenBank/DDBJ databases">
        <title>Genome of allotetraploid Gossypium barbadense reveals genomic plasticity and fiber elongation in cotton evolution.</title>
        <authorList>
            <person name="Chen X."/>
            <person name="Liu X."/>
            <person name="Zhao B."/>
            <person name="Zheng H."/>
            <person name="Hu Y."/>
            <person name="Lu G."/>
            <person name="Yang C."/>
            <person name="Chen J."/>
            <person name="Shan C."/>
            <person name="Zhang L."/>
            <person name="Zhou Y."/>
            <person name="Wang L."/>
            <person name="Guo W."/>
            <person name="Bai Y."/>
            <person name="Ruan J."/>
            <person name="Shangguan X."/>
            <person name="Mao Y."/>
            <person name="Jiang J."/>
            <person name="Zhu Y."/>
            <person name="Lei J."/>
            <person name="Kang H."/>
            <person name="Chen S."/>
            <person name="He X."/>
            <person name="Wang R."/>
            <person name="Wang Y."/>
            <person name="Chen J."/>
            <person name="Wang L."/>
            <person name="Yu S."/>
            <person name="Wang B."/>
            <person name="Wei J."/>
            <person name="Song S."/>
            <person name="Lu X."/>
            <person name="Gao Z."/>
            <person name="Gu W."/>
            <person name="Deng X."/>
            <person name="Ma D."/>
            <person name="Wang S."/>
            <person name="Liang W."/>
            <person name="Fang L."/>
            <person name="Cai C."/>
            <person name="Zhu X."/>
            <person name="Zhou B."/>
            <person name="Zhang Y."/>
            <person name="Chen Z."/>
            <person name="Xu S."/>
            <person name="Zhu R."/>
            <person name="Wang S."/>
            <person name="Zhang T."/>
            <person name="Zhao G."/>
        </authorList>
    </citation>
    <scope>NUCLEOTIDE SEQUENCE [LARGE SCALE GENOMIC DNA]</scope>
    <source>
        <strain evidence="3">cv. Xinhai21</strain>
        <tissue evidence="2">Leaf</tissue>
    </source>
</reference>
<protein>
    <submittedName>
        <fullName evidence="2">Uncharacterized protein</fullName>
    </submittedName>
</protein>
<feature type="region of interest" description="Disordered" evidence="1">
    <location>
        <begin position="1"/>
        <end position="30"/>
    </location>
</feature>
<accession>A0A2P5XUP5</accession>
<gene>
    <name evidence="2" type="ORF">GOBAR_AA13588</name>
</gene>
<evidence type="ECO:0000313" key="2">
    <source>
        <dbReference type="EMBL" id="PPS07062.1"/>
    </source>
</evidence>
<dbReference type="EMBL" id="KZ664187">
    <property type="protein sequence ID" value="PPS07062.1"/>
    <property type="molecule type" value="Genomic_DNA"/>
</dbReference>
<name>A0A2P5XUP5_GOSBA</name>
<feature type="region of interest" description="Disordered" evidence="1">
    <location>
        <begin position="84"/>
        <end position="109"/>
    </location>
</feature>
<proteinExistence type="predicted"/>
<evidence type="ECO:0000256" key="1">
    <source>
        <dbReference type="SAM" id="MobiDB-lite"/>
    </source>
</evidence>
<evidence type="ECO:0000313" key="3">
    <source>
        <dbReference type="Proteomes" id="UP000239757"/>
    </source>
</evidence>
<organism evidence="2 3">
    <name type="scientific">Gossypium barbadense</name>
    <name type="common">Sea Island cotton</name>
    <name type="synonym">Hibiscus barbadensis</name>
    <dbReference type="NCBI Taxonomy" id="3634"/>
    <lineage>
        <taxon>Eukaryota</taxon>
        <taxon>Viridiplantae</taxon>
        <taxon>Streptophyta</taxon>
        <taxon>Embryophyta</taxon>
        <taxon>Tracheophyta</taxon>
        <taxon>Spermatophyta</taxon>
        <taxon>Magnoliopsida</taxon>
        <taxon>eudicotyledons</taxon>
        <taxon>Gunneridae</taxon>
        <taxon>Pentapetalae</taxon>
        <taxon>rosids</taxon>
        <taxon>malvids</taxon>
        <taxon>Malvales</taxon>
        <taxon>Malvaceae</taxon>
        <taxon>Malvoideae</taxon>
        <taxon>Gossypium</taxon>
    </lineage>
</organism>
<dbReference type="Proteomes" id="UP000239757">
    <property type="component" value="Unassembled WGS sequence"/>
</dbReference>